<sequence>MNPLPPPEDVQRQTCTTSATSYVRREVKCADLIESNQGYLAQASKLLTERSTKRCLTKYPKTGLGSFILNLEE</sequence>
<comment type="caution">
    <text evidence="1">The sequence shown here is derived from an EMBL/GenBank/DDBJ whole genome shotgun (WGS) entry which is preliminary data.</text>
</comment>
<evidence type="ECO:0000313" key="2">
    <source>
        <dbReference type="Proteomes" id="UP000314294"/>
    </source>
</evidence>
<keyword evidence="2" id="KW-1185">Reference proteome</keyword>
<name>A0A4Z2EX93_9TELE</name>
<dbReference type="EMBL" id="SRLO01002247">
    <property type="protein sequence ID" value="TNN33428.1"/>
    <property type="molecule type" value="Genomic_DNA"/>
</dbReference>
<reference evidence="1 2" key="1">
    <citation type="submission" date="2019-03" db="EMBL/GenBank/DDBJ databases">
        <title>First draft genome of Liparis tanakae, snailfish: a comprehensive survey of snailfish specific genes.</title>
        <authorList>
            <person name="Kim W."/>
            <person name="Song I."/>
            <person name="Jeong J.-H."/>
            <person name="Kim D."/>
            <person name="Kim S."/>
            <person name="Ryu S."/>
            <person name="Song J.Y."/>
            <person name="Lee S.K."/>
        </authorList>
    </citation>
    <scope>NUCLEOTIDE SEQUENCE [LARGE SCALE GENOMIC DNA]</scope>
    <source>
        <tissue evidence="1">Muscle</tissue>
    </source>
</reference>
<dbReference type="Proteomes" id="UP000314294">
    <property type="component" value="Unassembled WGS sequence"/>
</dbReference>
<evidence type="ECO:0000313" key="1">
    <source>
        <dbReference type="EMBL" id="TNN33428.1"/>
    </source>
</evidence>
<proteinExistence type="predicted"/>
<protein>
    <submittedName>
        <fullName evidence="1">Uncharacterized protein</fullName>
    </submittedName>
</protein>
<dbReference type="AlphaFoldDB" id="A0A4Z2EX93"/>
<organism evidence="1 2">
    <name type="scientific">Liparis tanakae</name>
    <name type="common">Tanaka's snailfish</name>
    <dbReference type="NCBI Taxonomy" id="230148"/>
    <lineage>
        <taxon>Eukaryota</taxon>
        <taxon>Metazoa</taxon>
        <taxon>Chordata</taxon>
        <taxon>Craniata</taxon>
        <taxon>Vertebrata</taxon>
        <taxon>Euteleostomi</taxon>
        <taxon>Actinopterygii</taxon>
        <taxon>Neopterygii</taxon>
        <taxon>Teleostei</taxon>
        <taxon>Neoteleostei</taxon>
        <taxon>Acanthomorphata</taxon>
        <taxon>Eupercaria</taxon>
        <taxon>Perciformes</taxon>
        <taxon>Cottioidei</taxon>
        <taxon>Cottales</taxon>
        <taxon>Liparidae</taxon>
        <taxon>Liparis</taxon>
    </lineage>
</organism>
<accession>A0A4Z2EX93</accession>
<gene>
    <name evidence="1" type="ORF">EYF80_056414</name>
</gene>